<dbReference type="Proteomes" id="UP000606600">
    <property type="component" value="Unassembled WGS sequence"/>
</dbReference>
<keyword evidence="2" id="KW-1185">Reference proteome</keyword>
<dbReference type="EMBL" id="JACWMY010000002">
    <property type="protein sequence ID" value="MBD1363172.1"/>
    <property type="molecule type" value="Genomic_DNA"/>
</dbReference>
<evidence type="ECO:0000313" key="2">
    <source>
        <dbReference type="Proteomes" id="UP000606600"/>
    </source>
</evidence>
<comment type="caution">
    <text evidence="1">The sequence shown here is derived from an EMBL/GenBank/DDBJ whole genome shotgun (WGS) entry which is preliminary data.</text>
</comment>
<accession>A0ABR7WNV5</accession>
<evidence type="ECO:0000313" key="1">
    <source>
        <dbReference type="EMBL" id="MBD1363172.1"/>
    </source>
</evidence>
<dbReference type="RefSeq" id="WP_191187836.1">
    <property type="nucleotide sequence ID" value="NZ_JACWMY010000002.1"/>
</dbReference>
<protein>
    <recommendedName>
        <fullName evidence="3">Phage baseplate assembly protein</fullName>
    </recommendedName>
</protein>
<gene>
    <name evidence="1" type="ORF">IDJ77_05045</name>
</gene>
<sequence>MPENITIQKNPQLPQSMDYAVLRELGMKYIEGLGNKFWTDYNIHDPGITLLELFCYAITDLGYRTSLDIKDLLAPAPGEKADYNRQGFFTAREILTVNPWTTRDYRKLLIDIDGIKNAWLFCKECPCDEMYLYASCAKSILQYTPATEHQIIIKGLYDVLIEFEDEEGIGDLNSGKIKYNFSFATDAMTTVFATATIEMRLPSWHDVEADKPKYKSFRNALSKVTGVTVRFISGNKGDNLDIPQSELGRALRRPIFASLDIEFLPDAADETLTEVLQLDDVPFSVWFSSDAERKAIQLADLKFAIADASASGIIVKYLDKIKKGDQVIAETRVVLHGHRNLCEDYCTIKAIEVEDIAICADMDVTPDADIEKVMAQAYYLISQYFSPDIKFYALKELMDSGVTVDDIFDGPALNNGFINNDQLASTQLKKVLHTSDIINLLMDIPGVVAVRNLVLVKYDEEGNRIESQSWTMNVSYNHQPRLYIEGSKFLVFKNGLPFLPDRFELADTLQVIKGIHSQPQYSVLENDLRVPEGNWYPLNDYQPVQNSLPLTYGVGYEGLPPHATQQRRAQARQLKAYLLFFEQAFVNYLSQISHLKDLFALDTAVAHSYFSTVLDDTQISDVSSLYATVDGSVLTQATLDKLAENNTTFLDRRNRFLDHQMARFAEQFADYALMLYSYTGSKQVADEILIKDKISFLKDLPFMSRNRARAHNYKDPAPVCSNENIAGLKKRIERLLGFKQAENHFEYYEESDIDNKLYERRWRLKDENGKLYLSGTTRYYDMDFDAAQAKAATEIREVLKYMANPAMYAVQQVKKWVINLKDPAGEIIATRKQVFETEAEAMAVRDEIVAFAKKLIAAEKIFIVEHLLLRPRNKPGVDFPDGDPLLSICLSPDCSVCGEEDPYSFRLTIVMNGEEGLANEGIAFRRFAENTIRLETPAHLGLKVCWVSTTQLEVFEQLYCDWSAELAKQEPDAVALYLKLVALLNEFKQLKSVYPKASLHDCADGNDENRVYLNQTIV</sequence>
<dbReference type="Gene3D" id="2.30.29.80">
    <property type="match status" value="1"/>
</dbReference>
<proteinExistence type="predicted"/>
<evidence type="ECO:0008006" key="3">
    <source>
        <dbReference type="Google" id="ProtNLM"/>
    </source>
</evidence>
<organism evidence="1 2">
    <name type="scientific">Mucilaginibacter pankratovii</name>
    <dbReference type="NCBI Taxonomy" id="2772110"/>
    <lineage>
        <taxon>Bacteria</taxon>
        <taxon>Pseudomonadati</taxon>
        <taxon>Bacteroidota</taxon>
        <taxon>Sphingobacteriia</taxon>
        <taxon>Sphingobacteriales</taxon>
        <taxon>Sphingobacteriaceae</taxon>
        <taxon>Mucilaginibacter</taxon>
    </lineage>
</organism>
<name>A0ABR7WNV5_9SPHI</name>
<reference evidence="1 2" key="1">
    <citation type="submission" date="2020-09" db="EMBL/GenBank/DDBJ databases">
        <title>Novel species of Mucilaginibacter isolated from a glacier on the Tibetan Plateau.</title>
        <authorList>
            <person name="Liu Q."/>
            <person name="Xin Y.-H."/>
        </authorList>
    </citation>
    <scope>NUCLEOTIDE SEQUENCE [LARGE SCALE GENOMIC DNA]</scope>
    <source>
        <strain evidence="1 2">ZT4R22</strain>
    </source>
</reference>